<name>A0A8J7M974_9RHOB</name>
<dbReference type="PANTHER" id="PTHR32305">
    <property type="match status" value="1"/>
</dbReference>
<keyword evidence="3" id="KW-1185">Reference proteome</keyword>
<comment type="caution">
    <text evidence="2">The sequence shown here is derived from an EMBL/GenBank/DDBJ whole genome shotgun (WGS) entry which is preliminary data.</text>
</comment>
<dbReference type="EMBL" id="JAEHHL010000012">
    <property type="protein sequence ID" value="MBK0401021.1"/>
    <property type="molecule type" value="Genomic_DNA"/>
</dbReference>
<dbReference type="PANTHER" id="PTHR32305:SF15">
    <property type="entry name" value="PROTEIN RHSA-RELATED"/>
    <property type="match status" value="1"/>
</dbReference>
<dbReference type="RefSeq" id="WP_200612992.1">
    <property type="nucleotide sequence ID" value="NZ_JAEHHL010000012.1"/>
</dbReference>
<organism evidence="2 3">
    <name type="scientific">Thermohalobaculum xanthum</name>
    <dbReference type="NCBI Taxonomy" id="2753746"/>
    <lineage>
        <taxon>Bacteria</taxon>
        <taxon>Pseudomonadati</taxon>
        <taxon>Pseudomonadota</taxon>
        <taxon>Alphaproteobacteria</taxon>
        <taxon>Rhodobacterales</taxon>
        <taxon>Paracoccaceae</taxon>
        <taxon>Thermohalobaculum</taxon>
    </lineage>
</organism>
<gene>
    <name evidence="2" type="ORF">H0I76_17630</name>
</gene>
<dbReference type="InterPro" id="IPR022385">
    <property type="entry name" value="Rhs_assc_core"/>
</dbReference>
<evidence type="ECO:0000256" key="1">
    <source>
        <dbReference type="SAM" id="MobiDB-lite"/>
    </source>
</evidence>
<reference evidence="2" key="1">
    <citation type="submission" date="2020-12" db="EMBL/GenBank/DDBJ databases">
        <title>Bacterial taxonomy.</title>
        <authorList>
            <person name="Pan X."/>
        </authorList>
    </citation>
    <scope>NUCLEOTIDE SEQUENCE</scope>
    <source>
        <strain evidence="2">M0105</strain>
    </source>
</reference>
<dbReference type="NCBIfam" id="TIGR03696">
    <property type="entry name" value="Rhs_assc_core"/>
    <property type="match status" value="1"/>
</dbReference>
<sequence>MHVATGPVPALRFPGQRYQAGEPDQRSLRWSDLPANGLHQNWHRDYDPTTGRYLQPHPLGLVDAASVYGYARQSPMRYTDPTGLEAGVIVWSGAGWGRSSFGHVSAFVDDRAYSSSPNCQCEFDRDEYNELNSSRDGAVFILNLNPIE</sequence>
<evidence type="ECO:0000313" key="2">
    <source>
        <dbReference type="EMBL" id="MBK0401021.1"/>
    </source>
</evidence>
<dbReference type="InterPro" id="IPR050708">
    <property type="entry name" value="T6SS_VgrG/RHS"/>
</dbReference>
<evidence type="ECO:0000313" key="3">
    <source>
        <dbReference type="Proteomes" id="UP000655420"/>
    </source>
</evidence>
<protein>
    <submittedName>
        <fullName evidence="2">RHS repeat-associated core domain-containing protein</fullName>
    </submittedName>
</protein>
<dbReference type="AlphaFoldDB" id="A0A8J7M974"/>
<proteinExistence type="predicted"/>
<dbReference type="Proteomes" id="UP000655420">
    <property type="component" value="Unassembled WGS sequence"/>
</dbReference>
<dbReference type="Gene3D" id="2.180.10.10">
    <property type="entry name" value="RHS repeat-associated core"/>
    <property type="match status" value="1"/>
</dbReference>
<accession>A0A8J7M974</accession>
<feature type="region of interest" description="Disordered" evidence="1">
    <location>
        <begin position="1"/>
        <end position="26"/>
    </location>
</feature>